<evidence type="ECO:0000313" key="8">
    <source>
        <dbReference type="EMBL" id="QGZ57151.1"/>
    </source>
</evidence>
<sequence length="342" mass="34942">MGYHWSCSMTSTTVRPREETPTLQQRVLRQMRSGLGPLIAALVLICVALSLASPEFLTTSTLTNIMVQVSVVGIAAVGGTFVIITSGIDLSVGSLVALSGMVAATVMAGASPDAVGLGVAGLVIALVTGAAVGALNGFGIAWLRLVPFIVTLAMMAMGRGLTLAISDGRTKFDFPNVFTAFGAKTFAGLPAPMLVMLAVFVIGHVLLRKTEFGHQVFAVGGNKEAARLAGIPVSRVIFLTYMFAGVTAAIAGIVLAGRLNSALPSAANGLELQVIAGVVIGGTSLAGGRGSIVGTFIGVVLIGVINVGLSLLGVNPFWTQFIQGGVILAAVLLDALSQRRKL</sequence>
<feature type="transmembrane region" description="Helical" evidence="7">
    <location>
        <begin position="236"/>
        <end position="256"/>
    </location>
</feature>
<evidence type="ECO:0000256" key="6">
    <source>
        <dbReference type="SAM" id="MobiDB-lite"/>
    </source>
</evidence>
<feature type="transmembrane region" description="Helical" evidence="7">
    <location>
        <begin position="117"/>
        <end position="138"/>
    </location>
</feature>
<dbReference type="GO" id="GO:0022857">
    <property type="term" value="F:transmembrane transporter activity"/>
    <property type="evidence" value="ECO:0007669"/>
    <property type="project" value="InterPro"/>
</dbReference>
<reference evidence="8 9" key="1">
    <citation type="submission" date="2019-12" db="EMBL/GenBank/DDBJ databases">
        <title>Paraburkholderia acidiphila 7Q-K02 sp. nov and Paraburkholderia acidisoli DHF22 sp. nov., two strains isolated from forest soil.</title>
        <authorList>
            <person name="Gao Z."/>
            <person name="Qiu L."/>
        </authorList>
    </citation>
    <scope>NUCLEOTIDE SEQUENCE [LARGE SCALE GENOMIC DNA]</scope>
    <source>
        <strain evidence="8 9">7Q-K02</strain>
    </source>
</reference>
<evidence type="ECO:0000256" key="3">
    <source>
        <dbReference type="ARBA" id="ARBA00022692"/>
    </source>
</evidence>
<gene>
    <name evidence="8" type="ORF">FAZ97_19675</name>
</gene>
<comment type="subcellular location">
    <subcellularLocation>
        <location evidence="1">Cell membrane</location>
        <topology evidence="1">Multi-pass membrane protein</topology>
    </subcellularLocation>
</comment>
<dbReference type="CDD" id="cd06579">
    <property type="entry name" value="TM_PBP1_transp_AraH_like"/>
    <property type="match status" value="1"/>
</dbReference>
<dbReference type="EMBL" id="CP046910">
    <property type="protein sequence ID" value="QGZ57151.1"/>
    <property type="molecule type" value="Genomic_DNA"/>
</dbReference>
<feature type="transmembrane region" description="Helical" evidence="7">
    <location>
        <begin position="34"/>
        <end position="53"/>
    </location>
</feature>
<evidence type="ECO:0000256" key="7">
    <source>
        <dbReference type="SAM" id="Phobius"/>
    </source>
</evidence>
<dbReference type="GO" id="GO:0005886">
    <property type="term" value="C:plasma membrane"/>
    <property type="evidence" value="ECO:0007669"/>
    <property type="project" value="UniProtKB-SubCell"/>
</dbReference>
<keyword evidence="2" id="KW-1003">Cell membrane</keyword>
<keyword evidence="3 7" id="KW-0812">Transmembrane</keyword>
<feature type="transmembrane region" description="Helical" evidence="7">
    <location>
        <begin position="92"/>
        <end position="111"/>
    </location>
</feature>
<dbReference type="Proteomes" id="UP000434209">
    <property type="component" value="Chromosome 2"/>
</dbReference>
<evidence type="ECO:0000256" key="4">
    <source>
        <dbReference type="ARBA" id="ARBA00022989"/>
    </source>
</evidence>
<evidence type="ECO:0000256" key="5">
    <source>
        <dbReference type="ARBA" id="ARBA00023136"/>
    </source>
</evidence>
<evidence type="ECO:0000256" key="2">
    <source>
        <dbReference type="ARBA" id="ARBA00022475"/>
    </source>
</evidence>
<feature type="transmembrane region" description="Helical" evidence="7">
    <location>
        <begin position="65"/>
        <end position="85"/>
    </location>
</feature>
<feature type="transmembrane region" description="Helical" evidence="7">
    <location>
        <begin position="262"/>
        <end position="280"/>
    </location>
</feature>
<keyword evidence="9" id="KW-1185">Reference proteome</keyword>
<dbReference type="AlphaFoldDB" id="A0A7Z2G8H4"/>
<feature type="transmembrane region" description="Helical" evidence="7">
    <location>
        <begin position="317"/>
        <end position="336"/>
    </location>
</feature>
<feature type="region of interest" description="Disordered" evidence="6">
    <location>
        <begin position="1"/>
        <end position="20"/>
    </location>
</feature>
<dbReference type="OrthoDB" id="9799990at2"/>
<accession>A0A7Z2G8H4</accession>
<organism evidence="8 9">
    <name type="scientific">Paraburkholderia acidiphila</name>
    <dbReference type="NCBI Taxonomy" id="2571747"/>
    <lineage>
        <taxon>Bacteria</taxon>
        <taxon>Pseudomonadati</taxon>
        <taxon>Pseudomonadota</taxon>
        <taxon>Betaproteobacteria</taxon>
        <taxon>Burkholderiales</taxon>
        <taxon>Burkholderiaceae</taxon>
        <taxon>Paraburkholderia</taxon>
    </lineage>
</organism>
<evidence type="ECO:0000256" key="1">
    <source>
        <dbReference type="ARBA" id="ARBA00004651"/>
    </source>
</evidence>
<keyword evidence="5 7" id="KW-0472">Membrane</keyword>
<dbReference type="Pfam" id="PF02653">
    <property type="entry name" value="BPD_transp_2"/>
    <property type="match status" value="1"/>
</dbReference>
<feature type="transmembrane region" description="Helical" evidence="7">
    <location>
        <begin position="145"/>
        <end position="166"/>
    </location>
</feature>
<keyword evidence="4 7" id="KW-1133">Transmembrane helix</keyword>
<dbReference type="PANTHER" id="PTHR32196:SF72">
    <property type="entry name" value="RIBOSE IMPORT PERMEASE PROTEIN RBSC"/>
    <property type="match status" value="1"/>
</dbReference>
<dbReference type="PANTHER" id="PTHR32196">
    <property type="entry name" value="ABC TRANSPORTER PERMEASE PROTEIN YPHD-RELATED-RELATED"/>
    <property type="match status" value="1"/>
</dbReference>
<evidence type="ECO:0000313" key="9">
    <source>
        <dbReference type="Proteomes" id="UP000434209"/>
    </source>
</evidence>
<proteinExistence type="predicted"/>
<name>A0A7Z2G8H4_9BURK</name>
<feature type="transmembrane region" description="Helical" evidence="7">
    <location>
        <begin position="186"/>
        <end position="207"/>
    </location>
</feature>
<protein>
    <submittedName>
        <fullName evidence="8">Ribose ABC transporter permease</fullName>
    </submittedName>
</protein>
<dbReference type="KEGG" id="pacp:FAZ97_19675"/>
<feature type="transmembrane region" description="Helical" evidence="7">
    <location>
        <begin position="292"/>
        <end position="311"/>
    </location>
</feature>
<dbReference type="InterPro" id="IPR001851">
    <property type="entry name" value="ABC_transp_permease"/>
</dbReference>